<evidence type="ECO:0000313" key="2">
    <source>
        <dbReference type="EMBL" id="KON87641.1"/>
    </source>
</evidence>
<gene>
    <name evidence="2" type="ORF">AF332_12915</name>
</gene>
<sequence length="139" mass="15771">MSQKLLRVGTVYIPVRNGIESLKWYTEKLGAVESYRDEKGKMGIINMANQSFFLLEAPEKESLNFRDSSGKLRFCLTFEVDGLDELESLHGELLEKGVDAGAIENRGHPGRNFVFSDPDGNQFDVWSELSPSFKQMMKM</sequence>
<comment type="caution">
    <text evidence="2">The sequence shown here is derived from an EMBL/GenBank/DDBJ whole genome shotgun (WGS) entry which is preliminary data.</text>
</comment>
<protein>
    <submittedName>
        <fullName evidence="2">Glyoxalase</fullName>
    </submittedName>
</protein>
<accession>A0A0M0GDX5</accession>
<proteinExistence type="predicted"/>
<dbReference type="InterPro" id="IPR037523">
    <property type="entry name" value="VOC_core"/>
</dbReference>
<evidence type="ECO:0000259" key="1">
    <source>
        <dbReference type="PROSITE" id="PS51819"/>
    </source>
</evidence>
<name>A0A0M0GDX5_SPOGL</name>
<organism evidence="2 3">
    <name type="scientific">Sporosarcina globispora</name>
    <name type="common">Bacillus globisporus</name>
    <dbReference type="NCBI Taxonomy" id="1459"/>
    <lineage>
        <taxon>Bacteria</taxon>
        <taxon>Bacillati</taxon>
        <taxon>Bacillota</taxon>
        <taxon>Bacilli</taxon>
        <taxon>Bacillales</taxon>
        <taxon>Caryophanaceae</taxon>
        <taxon>Sporosarcina</taxon>
    </lineage>
</organism>
<dbReference type="PROSITE" id="PS51819">
    <property type="entry name" value="VOC"/>
    <property type="match status" value="1"/>
</dbReference>
<evidence type="ECO:0000313" key="3">
    <source>
        <dbReference type="Proteomes" id="UP000037109"/>
    </source>
</evidence>
<dbReference type="InterPro" id="IPR029068">
    <property type="entry name" value="Glyas_Bleomycin-R_OHBP_Dase"/>
</dbReference>
<dbReference type="PATRIC" id="fig|1459.3.peg.2789"/>
<reference evidence="3" key="1">
    <citation type="submission" date="2015-07" db="EMBL/GenBank/DDBJ databases">
        <title>Fjat-10036 dsm4.</title>
        <authorList>
            <person name="Liu B."/>
            <person name="Wang J."/>
            <person name="Zhu Y."/>
            <person name="Liu G."/>
            <person name="Chen Q."/>
            <person name="Chen Z."/>
            <person name="Lan J."/>
            <person name="Che J."/>
            <person name="Ge C."/>
            <person name="Shi H."/>
            <person name="Pan Z."/>
            <person name="Liu X."/>
        </authorList>
    </citation>
    <scope>NUCLEOTIDE SEQUENCE [LARGE SCALE GENOMIC DNA]</scope>
    <source>
        <strain evidence="3">DSM 4</strain>
    </source>
</reference>
<dbReference type="AlphaFoldDB" id="A0A0M0GDX5"/>
<dbReference type="Gene3D" id="3.10.180.10">
    <property type="entry name" value="2,3-Dihydroxybiphenyl 1,2-Dioxygenase, domain 1"/>
    <property type="match status" value="1"/>
</dbReference>
<dbReference type="Pfam" id="PF00903">
    <property type="entry name" value="Glyoxalase"/>
    <property type="match status" value="1"/>
</dbReference>
<dbReference type="SUPFAM" id="SSF54593">
    <property type="entry name" value="Glyoxalase/Bleomycin resistance protein/Dihydroxybiphenyl dioxygenase"/>
    <property type="match status" value="1"/>
</dbReference>
<dbReference type="STRING" id="1459.AF332_12915"/>
<keyword evidence="3" id="KW-1185">Reference proteome</keyword>
<dbReference type="InterPro" id="IPR004360">
    <property type="entry name" value="Glyas_Fos-R_dOase_dom"/>
</dbReference>
<dbReference type="Proteomes" id="UP000037109">
    <property type="component" value="Unassembled WGS sequence"/>
</dbReference>
<dbReference type="EMBL" id="LGUF01000007">
    <property type="protein sequence ID" value="KON87641.1"/>
    <property type="molecule type" value="Genomic_DNA"/>
</dbReference>
<dbReference type="OrthoDB" id="291991at2"/>
<dbReference type="RefSeq" id="WP_053434998.1">
    <property type="nucleotide sequence ID" value="NZ_LGUF01000007.1"/>
</dbReference>
<feature type="domain" description="VOC" evidence="1">
    <location>
        <begin position="7"/>
        <end position="128"/>
    </location>
</feature>